<organism evidence="1 2">
    <name type="scientific">Aureibacter tunicatorum</name>
    <dbReference type="NCBI Taxonomy" id="866807"/>
    <lineage>
        <taxon>Bacteria</taxon>
        <taxon>Pseudomonadati</taxon>
        <taxon>Bacteroidota</taxon>
        <taxon>Cytophagia</taxon>
        <taxon>Cytophagales</taxon>
        <taxon>Persicobacteraceae</taxon>
        <taxon>Aureibacter</taxon>
    </lineage>
</organism>
<gene>
    <name evidence="1" type="ORF">HNQ88_004953</name>
</gene>
<evidence type="ECO:0000313" key="1">
    <source>
        <dbReference type="EMBL" id="MDR6241866.1"/>
    </source>
</evidence>
<name>A0AAE3XPX6_9BACT</name>
<dbReference type="AlphaFoldDB" id="A0AAE3XPX6"/>
<sequence length="95" mass="11357">MDRSNLKQRYPNSNLVHFIEMYDDVISISIHCLNAYIFEDETYVYDLQNDIQTIEDNKEEHLVIEYMNICGWTNDEEKSISRLKQELVEAKSVYT</sequence>
<evidence type="ECO:0000313" key="2">
    <source>
        <dbReference type="Proteomes" id="UP001185092"/>
    </source>
</evidence>
<protein>
    <submittedName>
        <fullName evidence="1">Uncharacterized protein</fullName>
    </submittedName>
</protein>
<dbReference type="EMBL" id="JAVDQD010000012">
    <property type="protein sequence ID" value="MDR6241866.1"/>
    <property type="molecule type" value="Genomic_DNA"/>
</dbReference>
<reference evidence="1" key="1">
    <citation type="submission" date="2023-07" db="EMBL/GenBank/DDBJ databases">
        <title>Genomic Encyclopedia of Type Strains, Phase IV (KMG-IV): sequencing the most valuable type-strain genomes for metagenomic binning, comparative biology and taxonomic classification.</title>
        <authorList>
            <person name="Goeker M."/>
        </authorList>
    </citation>
    <scope>NUCLEOTIDE SEQUENCE</scope>
    <source>
        <strain evidence="1">DSM 26174</strain>
    </source>
</reference>
<keyword evidence="2" id="KW-1185">Reference proteome</keyword>
<accession>A0AAE3XPX6</accession>
<dbReference type="RefSeq" id="WP_309943027.1">
    <property type="nucleotide sequence ID" value="NZ_AP025307.1"/>
</dbReference>
<dbReference type="Proteomes" id="UP001185092">
    <property type="component" value="Unassembled WGS sequence"/>
</dbReference>
<proteinExistence type="predicted"/>
<comment type="caution">
    <text evidence="1">The sequence shown here is derived from an EMBL/GenBank/DDBJ whole genome shotgun (WGS) entry which is preliminary data.</text>
</comment>